<sequence>MPNTAPPSSTIRAYYRRLYKAGLHSVLYSKPSRFVVRDCIRYAFRNYEPSRLEPARVERTLEFLSRAARVSGLEHRIVRNVTHVWWMRNTQKDIKGKQLKEVAFQRTAYEGFERTLQQLNDSMGMCLYLDSKALYQTARRTKRQPVPRVRFPDASLQ</sequence>
<accession>A0A9P4URH2</accession>
<protein>
    <submittedName>
        <fullName evidence="1">DUF1763-domain-containing protein</fullName>
    </submittedName>
</protein>
<evidence type="ECO:0000313" key="2">
    <source>
        <dbReference type="Proteomes" id="UP000799441"/>
    </source>
</evidence>
<dbReference type="AlphaFoldDB" id="A0A9P4URH2"/>
<reference evidence="1" key="1">
    <citation type="journal article" date="2020" name="Stud. Mycol.">
        <title>101 Dothideomycetes genomes: a test case for predicting lifestyles and emergence of pathogens.</title>
        <authorList>
            <person name="Haridas S."/>
            <person name="Albert R."/>
            <person name="Binder M."/>
            <person name="Bloem J."/>
            <person name="Labutti K."/>
            <person name="Salamov A."/>
            <person name="Andreopoulos B."/>
            <person name="Baker S."/>
            <person name="Barry K."/>
            <person name="Bills G."/>
            <person name="Bluhm B."/>
            <person name="Cannon C."/>
            <person name="Castanera R."/>
            <person name="Culley D."/>
            <person name="Daum C."/>
            <person name="Ezra D."/>
            <person name="Gonzalez J."/>
            <person name="Henrissat B."/>
            <person name="Kuo A."/>
            <person name="Liang C."/>
            <person name="Lipzen A."/>
            <person name="Lutzoni F."/>
            <person name="Magnuson J."/>
            <person name="Mondo S."/>
            <person name="Nolan M."/>
            <person name="Ohm R."/>
            <person name="Pangilinan J."/>
            <person name="Park H.-J."/>
            <person name="Ramirez L."/>
            <person name="Alfaro M."/>
            <person name="Sun H."/>
            <person name="Tritt A."/>
            <person name="Yoshinaga Y."/>
            <person name="Zwiers L.-H."/>
            <person name="Turgeon B."/>
            <person name="Goodwin S."/>
            <person name="Spatafora J."/>
            <person name="Crous P."/>
            <person name="Grigoriev I."/>
        </authorList>
    </citation>
    <scope>NUCLEOTIDE SEQUENCE</scope>
    <source>
        <strain evidence="1">CBS 116435</strain>
    </source>
</reference>
<proteinExistence type="predicted"/>
<dbReference type="OrthoDB" id="4392610at2759"/>
<name>A0A9P4URH2_9PEZI</name>
<comment type="caution">
    <text evidence="1">The sequence shown here is derived from an EMBL/GenBank/DDBJ whole genome shotgun (WGS) entry which is preliminary data.</text>
</comment>
<keyword evidence="2" id="KW-1185">Reference proteome</keyword>
<evidence type="ECO:0000313" key="1">
    <source>
        <dbReference type="EMBL" id="KAF2722581.1"/>
    </source>
</evidence>
<dbReference type="EMBL" id="MU003781">
    <property type="protein sequence ID" value="KAF2722581.1"/>
    <property type="molecule type" value="Genomic_DNA"/>
</dbReference>
<gene>
    <name evidence="1" type="ORF">K431DRAFT_283718</name>
</gene>
<organism evidence="1 2">
    <name type="scientific">Polychaeton citri CBS 116435</name>
    <dbReference type="NCBI Taxonomy" id="1314669"/>
    <lineage>
        <taxon>Eukaryota</taxon>
        <taxon>Fungi</taxon>
        <taxon>Dikarya</taxon>
        <taxon>Ascomycota</taxon>
        <taxon>Pezizomycotina</taxon>
        <taxon>Dothideomycetes</taxon>
        <taxon>Dothideomycetidae</taxon>
        <taxon>Capnodiales</taxon>
        <taxon>Capnodiaceae</taxon>
        <taxon>Polychaeton</taxon>
    </lineage>
</organism>
<dbReference type="Proteomes" id="UP000799441">
    <property type="component" value="Unassembled WGS sequence"/>
</dbReference>